<dbReference type="eggNOG" id="KOG4821">
    <property type="taxonomic scope" value="Eukaryota"/>
</dbReference>
<feature type="transmembrane region" description="Helical" evidence="1">
    <location>
        <begin position="45"/>
        <end position="64"/>
    </location>
</feature>
<reference evidence="2 3" key="1">
    <citation type="journal article" date="2009" name="Nature">
        <title>Evolution of pathogenicity and sexual reproduction in eight Candida genomes.</title>
        <authorList>
            <person name="Butler G."/>
            <person name="Rasmussen M.D."/>
            <person name="Lin M.F."/>
            <person name="Santos M.A."/>
            <person name="Sakthikumar S."/>
            <person name="Munro C.A."/>
            <person name="Rheinbay E."/>
            <person name="Grabherr M."/>
            <person name="Forche A."/>
            <person name="Reedy J.L."/>
            <person name="Agrafioti I."/>
            <person name="Arnaud M.B."/>
            <person name="Bates S."/>
            <person name="Brown A.J."/>
            <person name="Brunke S."/>
            <person name="Costanzo M.C."/>
            <person name="Fitzpatrick D.A."/>
            <person name="de Groot P.W."/>
            <person name="Harris D."/>
            <person name="Hoyer L.L."/>
            <person name="Hube B."/>
            <person name="Klis F.M."/>
            <person name="Kodira C."/>
            <person name="Lennard N."/>
            <person name="Logue M.E."/>
            <person name="Martin R."/>
            <person name="Neiman A.M."/>
            <person name="Nikolaou E."/>
            <person name="Quail M.A."/>
            <person name="Quinn J."/>
            <person name="Santos M.C."/>
            <person name="Schmitzberger F.F."/>
            <person name="Sherlock G."/>
            <person name="Shah P."/>
            <person name="Silverstein K.A."/>
            <person name="Skrzypek M.S."/>
            <person name="Soll D."/>
            <person name="Staggs R."/>
            <person name="Stansfield I."/>
            <person name="Stumpf M.P."/>
            <person name="Sudbery P.E."/>
            <person name="Srikantha T."/>
            <person name="Zeng Q."/>
            <person name="Berman J."/>
            <person name="Berriman M."/>
            <person name="Heitman J."/>
            <person name="Gow N.A."/>
            <person name="Lorenz M.C."/>
            <person name="Birren B.W."/>
            <person name="Kellis M."/>
            <person name="Cuomo C.A."/>
        </authorList>
    </citation>
    <scope>NUCLEOTIDE SEQUENCE [LARGE SCALE GENOMIC DNA]</scope>
    <source>
        <strain evidence="3">ATCC MYA-3404 / T1</strain>
    </source>
</reference>
<dbReference type="VEuPathDB" id="FungiDB:CTRG_05773"/>
<dbReference type="OrthoDB" id="188035at2759"/>
<gene>
    <name evidence="2" type="ORF">CTRG_05773</name>
</gene>
<dbReference type="InterPro" id="IPR016833">
    <property type="entry name" value="Put_Na-Bile_cotransptr"/>
</dbReference>
<dbReference type="HOGENOM" id="CLU_039013_3_0_1"/>
<dbReference type="GO" id="GO:0005886">
    <property type="term" value="C:plasma membrane"/>
    <property type="evidence" value="ECO:0007669"/>
    <property type="project" value="TreeGrafter"/>
</dbReference>
<dbReference type="PIRSF" id="PIRSF026166">
    <property type="entry name" value="UCP026166"/>
    <property type="match status" value="1"/>
</dbReference>
<dbReference type="RefSeq" id="XP_002546295.1">
    <property type="nucleotide sequence ID" value="XM_002546249.1"/>
</dbReference>
<proteinExistence type="predicted"/>
<dbReference type="PANTHER" id="PTHR18640">
    <property type="entry name" value="SOLUTE CARRIER FAMILY 10 MEMBER 7"/>
    <property type="match status" value="1"/>
</dbReference>
<keyword evidence="1" id="KW-0472">Membrane</keyword>
<dbReference type="Proteomes" id="UP000002037">
    <property type="component" value="Unassembled WGS sequence"/>
</dbReference>
<dbReference type="InterPro" id="IPR038770">
    <property type="entry name" value="Na+/solute_symporter_sf"/>
</dbReference>
<feature type="transmembrane region" description="Helical" evidence="1">
    <location>
        <begin position="195"/>
        <end position="214"/>
    </location>
</feature>
<accession>C5MI80</accession>
<evidence type="ECO:0000256" key="1">
    <source>
        <dbReference type="SAM" id="Phobius"/>
    </source>
</evidence>
<organism evidence="2 3">
    <name type="scientific">Candida tropicalis (strain ATCC MYA-3404 / T1)</name>
    <name type="common">Yeast</name>
    <dbReference type="NCBI Taxonomy" id="294747"/>
    <lineage>
        <taxon>Eukaryota</taxon>
        <taxon>Fungi</taxon>
        <taxon>Dikarya</taxon>
        <taxon>Ascomycota</taxon>
        <taxon>Saccharomycotina</taxon>
        <taxon>Pichiomycetes</taxon>
        <taxon>Debaryomycetaceae</taxon>
        <taxon>Candida/Lodderomyces clade</taxon>
        <taxon>Candida</taxon>
    </lineage>
</organism>
<keyword evidence="1" id="KW-0812">Transmembrane</keyword>
<feature type="transmembrane region" description="Helical" evidence="1">
    <location>
        <begin position="259"/>
        <end position="281"/>
    </location>
</feature>
<sequence length="413" mass="46022">MFSLSGVKSFLIRQWFFVVLTIFIIIAHSFPDFAKQGGIVRSEYTIGYGAVSIIFLISGLSMSSKQLIINATNWRAHFTVLTTSFLITSSIIFGIASVIKSVDTGYIDDWLLVGMIVTHACPTTVSSNVVMTKLADGNDILTLCEVFIGNILGAFVTPALLQIYMTGMWDFGNPSHQPDGDLSISQLYMKTLKQLGVSVFLPLFVGQVIQNAYPKHTSWCLTKLKLSKVGSFMLLLIMFQSFSTAFAQNSFSSVSNSSIIFLVVFNVGIYLFFTAITYLYARPFWIKKWFSEEPDETSTKWYRIAYSVFRPFYYNRRDTVAIMLCGPAKTAALGVSLASSQYGAKNPKLGIILVPLVLYQTEQVITANVLVEFMKKWVHAEDKLAMDEESGDREIVEDITRSSSGTGAIRLVD</sequence>
<dbReference type="PANTHER" id="PTHR18640:SF5">
    <property type="entry name" value="SODIUM_BILE ACID COTRANSPORTER 7"/>
    <property type="match status" value="1"/>
</dbReference>
<dbReference type="KEGG" id="ctp:CTRG_05773"/>
<feature type="transmembrane region" description="Helical" evidence="1">
    <location>
        <begin position="111"/>
        <end position="131"/>
    </location>
</feature>
<dbReference type="EMBL" id="GG692404">
    <property type="protein sequence ID" value="EER30374.1"/>
    <property type="molecule type" value="Genomic_DNA"/>
</dbReference>
<dbReference type="AlphaFoldDB" id="C5MI80"/>
<dbReference type="STRING" id="294747.C5MI80"/>
<protein>
    <submittedName>
        <fullName evidence="2">Uncharacterized protein</fullName>
    </submittedName>
</protein>
<feature type="transmembrane region" description="Helical" evidence="1">
    <location>
        <begin position="76"/>
        <end position="99"/>
    </location>
</feature>
<dbReference type="Gene3D" id="1.20.1530.20">
    <property type="match status" value="1"/>
</dbReference>
<dbReference type="GeneID" id="8296696"/>
<evidence type="ECO:0000313" key="3">
    <source>
        <dbReference type="Proteomes" id="UP000002037"/>
    </source>
</evidence>
<keyword evidence="1" id="KW-1133">Transmembrane helix</keyword>
<evidence type="ECO:0000313" key="2">
    <source>
        <dbReference type="EMBL" id="EER30374.1"/>
    </source>
</evidence>
<feature type="transmembrane region" description="Helical" evidence="1">
    <location>
        <begin position="12"/>
        <end position="30"/>
    </location>
</feature>
<keyword evidence="3" id="KW-1185">Reference proteome</keyword>
<name>C5MI80_CANTT</name>
<dbReference type="Pfam" id="PF13593">
    <property type="entry name" value="SBF_like"/>
    <property type="match status" value="1"/>
</dbReference>
<feature type="transmembrane region" description="Helical" evidence="1">
    <location>
        <begin position="226"/>
        <end position="247"/>
    </location>
</feature>
<feature type="transmembrane region" description="Helical" evidence="1">
    <location>
        <begin position="143"/>
        <end position="165"/>
    </location>
</feature>